<proteinExistence type="predicted"/>
<keyword evidence="2" id="KW-1185">Reference proteome</keyword>
<evidence type="ECO:0000313" key="2">
    <source>
        <dbReference type="Proteomes" id="UP000789396"/>
    </source>
</evidence>
<organism evidence="1 2">
    <name type="scientific">Racocetra fulgida</name>
    <dbReference type="NCBI Taxonomy" id="60492"/>
    <lineage>
        <taxon>Eukaryota</taxon>
        <taxon>Fungi</taxon>
        <taxon>Fungi incertae sedis</taxon>
        <taxon>Mucoromycota</taxon>
        <taxon>Glomeromycotina</taxon>
        <taxon>Glomeromycetes</taxon>
        <taxon>Diversisporales</taxon>
        <taxon>Gigasporaceae</taxon>
        <taxon>Racocetra</taxon>
    </lineage>
</organism>
<dbReference type="OrthoDB" id="2416077at2759"/>
<dbReference type="Proteomes" id="UP000789396">
    <property type="component" value="Unassembled WGS sequence"/>
</dbReference>
<sequence length="80" mass="9126">VKQLDETDNIKNGEYPGYPKLLDAEKRSKVLAEALNNTYPDLSITSRMVRGNLQKLGYHIAVSCPVFLLKKQTMICWVAW</sequence>
<accession>A0A9N9HXE6</accession>
<feature type="non-terminal residue" evidence="1">
    <location>
        <position position="80"/>
    </location>
</feature>
<evidence type="ECO:0000313" key="1">
    <source>
        <dbReference type="EMBL" id="CAG8711015.1"/>
    </source>
</evidence>
<name>A0A9N9HXE6_9GLOM</name>
<reference evidence="1" key="1">
    <citation type="submission" date="2021-06" db="EMBL/GenBank/DDBJ databases">
        <authorList>
            <person name="Kallberg Y."/>
            <person name="Tangrot J."/>
            <person name="Rosling A."/>
        </authorList>
    </citation>
    <scope>NUCLEOTIDE SEQUENCE</scope>
    <source>
        <strain evidence="1">IN212</strain>
    </source>
</reference>
<comment type="caution">
    <text evidence="1">The sequence shown here is derived from an EMBL/GenBank/DDBJ whole genome shotgun (WGS) entry which is preliminary data.</text>
</comment>
<dbReference type="EMBL" id="CAJVPZ010022280">
    <property type="protein sequence ID" value="CAG8711015.1"/>
    <property type="molecule type" value="Genomic_DNA"/>
</dbReference>
<feature type="non-terminal residue" evidence="1">
    <location>
        <position position="1"/>
    </location>
</feature>
<gene>
    <name evidence="1" type="ORF">RFULGI_LOCUS10845</name>
</gene>
<protein>
    <submittedName>
        <fullName evidence="1">1688_t:CDS:1</fullName>
    </submittedName>
</protein>
<dbReference type="AlphaFoldDB" id="A0A9N9HXE6"/>